<dbReference type="InterPro" id="IPR057326">
    <property type="entry name" value="KR_dom"/>
</dbReference>
<dbReference type="Proteomes" id="UP000484015">
    <property type="component" value="Unassembled WGS sequence"/>
</dbReference>
<evidence type="ECO:0000259" key="3">
    <source>
        <dbReference type="SMART" id="SM00822"/>
    </source>
</evidence>
<sequence>MADKKLQGKTALITGGSSGIGLASAALFQQHGALVAISGRNRQTLDEAGAALHNEVLLIQADAGDMAGIDATMERIKTNFGKLDVLFINAGAANPAPIEHVTEASFDEQVGINLKGVFFTIQKALPLMKAGGSIIVTTSITNQLGSPNFTVYGAAKAGLRSMVKSLGLELIGRGIRVNAISPGPIATPMFDRLGLPPAVAEEKKQAIAAKSPSKRFGQPDEVAKAALFLACSDASYIVGEEIVVDGGMSLL</sequence>
<dbReference type="InterPro" id="IPR020904">
    <property type="entry name" value="Sc_DH/Rdtase_CS"/>
</dbReference>
<name>A0A6L6Q7Q7_9BURK</name>
<dbReference type="PRINTS" id="PR00080">
    <property type="entry name" value="SDRFAMILY"/>
</dbReference>
<dbReference type="AlphaFoldDB" id="A0A6L6Q7Q7"/>
<evidence type="ECO:0000313" key="4">
    <source>
        <dbReference type="EMBL" id="MTW05248.1"/>
    </source>
</evidence>
<dbReference type="SUPFAM" id="SSF51735">
    <property type="entry name" value="NAD(P)-binding Rossmann-fold domains"/>
    <property type="match status" value="1"/>
</dbReference>
<evidence type="ECO:0000313" key="5">
    <source>
        <dbReference type="Proteomes" id="UP000484015"/>
    </source>
</evidence>
<dbReference type="FunFam" id="3.40.50.720:FF:000084">
    <property type="entry name" value="Short-chain dehydrogenase reductase"/>
    <property type="match status" value="1"/>
</dbReference>
<gene>
    <name evidence="4" type="ORF">GM668_24525</name>
</gene>
<dbReference type="SMART" id="SM00822">
    <property type="entry name" value="PKS_KR"/>
    <property type="match status" value="1"/>
</dbReference>
<feature type="domain" description="Ketoreductase" evidence="3">
    <location>
        <begin position="9"/>
        <end position="183"/>
    </location>
</feature>
<reference evidence="4 5" key="1">
    <citation type="submission" date="2019-11" db="EMBL/GenBank/DDBJ databases">
        <title>Type strains purchased from KCTC, JCM and DSMZ.</title>
        <authorList>
            <person name="Lu H."/>
        </authorList>
    </citation>
    <scope>NUCLEOTIDE SEQUENCE [LARGE SCALE GENOMIC DNA]</scope>
    <source>
        <strain evidence="4 5">KCTC 42409</strain>
    </source>
</reference>
<organism evidence="4 5">
    <name type="scientific">Pseudoduganella ginsengisoli</name>
    <dbReference type="NCBI Taxonomy" id="1462440"/>
    <lineage>
        <taxon>Bacteria</taxon>
        <taxon>Pseudomonadati</taxon>
        <taxon>Pseudomonadota</taxon>
        <taxon>Betaproteobacteria</taxon>
        <taxon>Burkholderiales</taxon>
        <taxon>Oxalobacteraceae</taxon>
        <taxon>Telluria group</taxon>
        <taxon>Pseudoduganella</taxon>
    </lineage>
</organism>
<dbReference type="Pfam" id="PF13561">
    <property type="entry name" value="adh_short_C2"/>
    <property type="match status" value="1"/>
</dbReference>
<dbReference type="GO" id="GO:0016491">
    <property type="term" value="F:oxidoreductase activity"/>
    <property type="evidence" value="ECO:0007669"/>
    <property type="project" value="UniProtKB-KW"/>
</dbReference>
<dbReference type="PROSITE" id="PS00061">
    <property type="entry name" value="ADH_SHORT"/>
    <property type="match status" value="1"/>
</dbReference>
<comment type="similarity">
    <text evidence="1">Belongs to the short-chain dehydrogenases/reductases (SDR) family.</text>
</comment>
<evidence type="ECO:0000256" key="1">
    <source>
        <dbReference type="ARBA" id="ARBA00006484"/>
    </source>
</evidence>
<dbReference type="EMBL" id="WNLA01000022">
    <property type="protein sequence ID" value="MTW05248.1"/>
    <property type="molecule type" value="Genomic_DNA"/>
</dbReference>
<dbReference type="OrthoDB" id="9803333at2"/>
<dbReference type="Gene3D" id="3.40.50.720">
    <property type="entry name" value="NAD(P)-binding Rossmann-like Domain"/>
    <property type="match status" value="1"/>
</dbReference>
<dbReference type="PRINTS" id="PR00081">
    <property type="entry name" value="GDHRDH"/>
</dbReference>
<dbReference type="CDD" id="cd05233">
    <property type="entry name" value="SDR_c"/>
    <property type="match status" value="1"/>
</dbReference>
<dbReference type="PANTHER" id="PTHR43669">
    <property type="entry name" value="5-KETO-D-GLUCONATE 5-REDUCTASE"/>
    <property type="match status" value="1"/>
</dbReference>
<keyword evidence="5" id="KW-1185">Reference proteome</keyword>
<comment type="caution">
    <text evidence="4">The sequence shown here is derived from an EMBL/GenBank/DDBJ whole genome shotgun (WGS) entry which is preliminary data.</text>
</comment>
<keyword evidence="2" id="KW-0560">Oxidoreductase</keyword>
<proteinExistence type="inferred from homology"/>
<evidence type="ECO:0000256" key="2">
    <source>
        <dbReference type="ARBA" id="ARBA00023002"/>
    </source>
</evidence>
<accession>A0A6L6Q7Q7</accession>
<dbReference type="InterPro" id="IPR002347">
    <property type="entry name" value="SDR_fam"/>
</dbReference>
<dbReference type="InterPro" id="IPR036291">
    <property type="entry name" value="NAD(P)-bd_dom_sf"/>
</dbReference>
<dbReference type="PANTHER" id="PTHR43669:SF3">
    <property type="entry name" value="ALCOHOL DEHYDROGENASE, PUTATIVE (AFU_ORTHOLOGUE AFUA_3G03445)-RELATED"/>
    <property type="match status" value="1"/>
</dbReference>
<protein>
    <submittedName>
        <fullName evidence="4">SDR family oxidoreductase</fullName>
    </submittedName>
</protein>